<dbReference type="eggNOG" id="COG4995">
    <property type="taxonomic scope" value="Bacteria"/>
</dbReference>
<dbReference type="Proteomes" id="UP000006073">
    <property type="component" value="Unassembled WGS sequence"/>
</dbReference>
<organism evidence="3 4">
    <name type="scientific">Indibacter alkaliphilus (strain CCUG 57479 / KCTC 22604 / LW1)</name>
    <dbReference type="NCBI Taxonomy" id="1189612"/>
    <lineage>
        <taxon>Bacteria</taxon>
        <taxon>Pseudomonadati</taxon>
        <taxon>Bacteroidota</taxon>
        <taxon>Cytophagia</taxon>
        <taxon>Cytophagales</taxon>
        <taxon>Cyclobacteriaceae</taxon>
    </lineage>
</organism>
<dbReference type="Gene3D" id="1.25.40.10">
    <property type="entry name" value="Tetratricopeptide repeat domain"/>
    <property type="match status" value="1"/>
</dbReference>
<evidence type="ECO:0000259" key="2">
    <source>
        <dbReference type="Pfam" id="PF12770"/>
    </source>
</evidence>
<gene>
    <name evidence="3" type="ORF">A33Q_4646</name>
</gene>
<proteinExistence type="predicted"/>
<keyword evidence="1" id="KW-0812">Transmembrane</keyword>
<dbReference type="EMBL" id="ALWO02000054">
    <property type="protein sequence ID" value="EOZ91578.1"/>
    <property type="molecule type" value="Genomic_DNA"/>
</dbReference>
<feature type="domain" description="CHAT" evidence="2">
    <location>
        <begin position="584"/>
        <end position="858"/>
    </location>
</feature>
<dbReference type="PANTHER" id="PTHR10098">
    <property type="entry name" value="RAPSYN-RELATED"/>
    <property type="match status" value="1"/>
</dbReference>
<accession>S2DP64</accession>
<keyword evidence="1" id="KW-0472">Membrane</keyword>
<sequence length="898" mass="103349">MLLKSGAKEYEEAVAIGLSCELAFSDHLNIEEKAALFYNIGTSMDKMEAYQDALIYYKKAIDNYESIEDLSDSELVNNLAMAYNNIGVIHAYTGFFTKRKEAYLRAKKLWEGQSQVNAANLLSLYGNLIRLYRQYGDKTSAGELINSINQNFKIWFDSGAFESKESEFENSKPLNFYLVEKHRLNILYTDLTNDKKAGISHLDSLMNYFNKMDKTDQENYSDYLLNAISSAAAPLVNYDDPNEKLLKKQYLDLGMNESIRLKNRYNQMIFHTQLVSFYLNSADDYDKALVHLDHALEIGRRMDIREFNLLNIFFKKGDVLQKSNRFDQAEKIVYQGFSVLMGDSINNLMEVDLEAFKEKNDIYYINALMEVAKIYKNEFEKEGNLKHARVSFHYYNIAANIFNVYYQKGIYNPWLDQTNKEISEGLVMMHMALGKENHGSLLNTIENNASQHLWKEFEAKYQHYSPVSDSLFLMKSQLSLLADSEFRNDSINSLLEKVQNEIISNNPSFEAFFENRFELANFQKVLSPEIVVLNYAVTASEVFLFLITKDEVSLRSLGRKEEVLQKTLEYYNTLRYIHKDFGDLSKELYSLLIPESLNLDKKVSQIVVLPEDLLNLIPFESLTNPKTNALLLKDYNISYSYSLRIWQLQQVQMKNPNHKGILAVFSPEYDDQVYLDSNTKATQLGAIDGARLESEFIAGRLKGDIYSKAIKSDFLENSQNYSIYHFAMHAKIDETDHSNSALIFQNNESLYYEELYGMEFPADLVVLSACNTGVGKLEKGEGLMSISRALTYSGVRSSVYSLWQVPDSETAEIIMEFYKNLENGMQKSDALAQAKRDFILNNPLRSHPYFWAGFVLNGHMGNLPTSNSFSIPSIVYWILISALLAILSIWFLKSFKRH</sequence>
<dbReference type="OrthoDB" id="9771112at2"/>
<dbReference type="Pfam" id="PF12770">
    <property type="entry name" value="CHAT"/>
    <property type="match status" value="1"/>
</dbReference>
<dbReference type="SUPFAM" id="SSF48452">
    <property type="entry name" value="TPR-like"/>
    <property type="match status" value="1"/>
</dbReference>
<dbReference type="InterPro" id="IPR024983">
    <property type="entry name" value="CHAT_dom"/>
</dbReference>
<name>S2DP64_INDAL</name>
<evidence type="ECO:0000313" key="3">
    <source>
        <dbReference type="EMBL" id="EOZ91578.1"/>
    </source>
</evidence>
<dbReference type="RefSeq" id="WP_016255711.1">
    <property type="nucleotide sequence ID" value="NZ_ALWO02000054.1"/>
</dbReference>
<evidence type="ECO:0000313" key="4">
    <source>
        <dbReference type="Proteomes" id="UP000006073"/>
    </source>
</evidence>
<reference evidence="3 4" key="1">
    <citation type="journal article" date="2013" name="Genome Announc.">
        <title>Draft Genome Sequence of Indibacter alkaliphilus Strain LW1T, Isolated from Lonar Lake, a Haloalkaline Lake in the Buldana District of Maharashtra, India.</title>
        <authorList>
            <person name="Singh A."/>
            <person name="Kumar Jangir P."/>
            <person name="Sharma R."/>
            <person name="Singh A."/>
            <person name="Kumar Pinnaka A."/>
            <person name="Shivaji S."/>
        </authorList>
    </citation>
    <scope>NUCLEOTIDE SEQUENCE [LARGE SCALE GENOMIC DNA]</scope>
    <source>
        <strain evidence="4">CCUG 57479 / KCTC 22604 / LW1</strain>
    </source>
</reference>
<feature type="transmembrane region" description="Helical" evidence="1">
    <location>
        <begin position="874"/>
        <end position="892"/>
    </location>
</feature>
<comment type="caution">
    <text evidence="3">The sequence shown here is derived from an EMBL/GenBank/DDBJ whole genome shotgun (WGS) entry which is preliminary data.</text>
</comment>
<protein>
    <recommendedName>
        <fullName evidence="2">CHAT domain-containing protein</fullName>
    </recommendedName>
</protein>
<dbReference type="AlphaFoldDB" id="S2DP64"/>
<keyword evidence="1" id="KW-1133">Transmembrane helix</keyword>
<dbReference type="InterPro" id="IPR011990">
    <property type="entry name" value="TPR-like_helical_dom_sf"/>
</dbReference>
<keyword evidence="4" id="KW-1185">Reference proteome</keyword>
<dbReference type="STRING" id="1189612.A33Q_4646"/>
<evidence type="ECO:0000256" key="1">
    <source>
        <dbReference type="SAM" id="Phobius"/>
    </source>
</evidence>
<dbReference type="PANTHER" id="PTHR10098:SF108">
    <property type="entry name" value="TETRATRICOPEPTIDE REPEAT PROTEIN 28"/>
    <property type="match status" value="1"/>
</dbReference>